<dbReference type="InterPro" id="IPR002557">
    <property type="entry name" value="Chitin-bd_dom"/>
</dbReference>
<dbReference type="SMART" id="SM00494">
    <property type="entry name" value="ChtBD2"/>
    <property type="match status" value="2"/>
</dbReference>
<dbReference type="PROSITE" id="PS50940">
    <property type="entry name" value="CHIT_BIND_II"/>
    <property type="match status" value="2"/>
</dbReference>
<dbReference type="SUPFAM" id="SSF57625">
    <property type="entry name" value="Invertebrate chitin-binding proteins"/>
    <property type="match status" value="2"/>
</dbReference>
<proteinExistence type="predicted"/>
<dbReference type="Gene3D" id="2.170.140.10">
    <property type="entry name" value="Chitin binding domain"/>
    <property type="match status" value="2"/>
</dbReference>
<dbReference type="EMBL" id="JADBJN010000003">
    <property type="protein sequence ID" value="KAG5673445.1"/>
    <property type="molecule type" value="Genomic_DNA"/>
</dbReference>
<gene>
    <name evidence="3" type="ORF">PVAND_003491</name>
</gene>
<feature type="chain" id="PRO_5039903185" description="Chitin-binding type-2 domain-containing protein" evidence="1">
    <location>
        <begin position="17"/>
        <end position="136"/>
    </location>
</feature>
<sequence>MKILIAIAVFIAAVYANECEDELMAFRPNPDDCQAFFMCMLGQRVDFRCDQDFIFDAPRRRCRLGSAETCEFRFGPEPSCEDELLLFHHREDTCTEFFMCMLGRRVDFTCEADDIFDITRRRCVPGDDFLCQPHDA</sequence>
<comment type="caution">
    <text evidence="3">The sequence shown here is derived from an EMBL/GenBank/DDBJ whole genome shotgun (WGS) entry which is preliminary data.</text>
</comment>
<protein>
    <recommendedName>
        <fullName evidence="2">Chitin-binding type-2 domain-containing protein</fullName>
    </recommendedName>
</protein>
<feature type="domain" description="Chitin-binding type-2" evidence="2">
    <location>
        <begin position="77"/>
        <end position="133"/>
    </location>
</feature>
<dbReference type="GO" id="GO:0005576">
    <property type="term" value="C:extracellular region"/>
    <property type="evidence" value="ECO:0007669"/>
    <property type="project" value="InterPro"/>
</dbReference>
<feature type="domain" description="Chitin-binding type-2" evidence="2">
    <location>
        <begin position="16"/>
        <end position="72"/>
    </location>
</feature>
<organism evidence="3 4">
    <name type="scientific">Polypedilum vanderplanki</name>
    <name type="common">Sleeping chironomid midge</name>
    <dbReference type="NCBI Taxonomy" id="319348"/>
    <lineage>
        <taxon>Eukaryota</taxon>
        <taxon>Metazoa</taxon>
        <taxon>Ecdysozoa</taxon>
        <taxon>Arthropoda</taxon>
        <taxon>Hexapoda</taxon>
        <taxon>Insecta</taxon>
        <taxon>Pterygota</taxon>
        <taxon>Neoptera</taxon>
        <taxon>Endopterygota</taxon>
        <taxon>Diptera</taxon>
        <taxon>Nematocera</taxon>
        <taxon>Chironomoidea</taxon>
        <taxon>Chironomidae</taxon>
        <taxon>Chironominae</taxon>
        <taxon>Polypedilum</taxon>
        <taxon>Polypedilum</taxon>
    </lineage>
</organism>
<evidence type="ECO:0000313" key="3">
    <source>
        <dbReference type="EMBL" id="KAG5673445.1"/>
    </source>
</evidence>
<evidence type="ECO:0000313" key="4">
    <source>
        <dbReference type="Proteomes" id="UP001107558"/>
    </source>
</evidence>
<feature type="signal peptide" evidence="1">
    <location>
        <begin position="1"/>
        <end position="16"/>
    </location>
</feature>
<dbReference type="Pfam" id="PF01607">
    <property type="entry name" value="CBM_14"/>
    <property type="match status" value="2"/>
</dbReference>
<dbReference type="InterPro" id="IPR036508">
    <property type="entry name" value="Chitin-bd_dom_sf"/>
</dbReference>
<dbReference type="Proteomes" id="UP001107558">
    <property type="component" value="Chromosome 3"/>
</dbReference>
<evidence type="ECO:0000256" key="1">
    <source>
        <dbReference type="SAM" id="SignalP"/>
    </source>
</evidence>
<reference evidence="3" key="1">
    <citation type="submission" date="2021-03" db="EMBL/GenBank/DDBJ databases">
        <title>Chromosome level genome of the anhydrobiotic midge Polypedilum vanderplanki.</title>
        <authorList>
            <person name="Yoshida Y."/>
            <person name="Kikawada T."/>
            <person name="Gusev O."/>
        </authorList>
    </citation>
    <scope>NUCLEOTIDE SEQUENCE</scope>
    <source>
        <strain evidence="3">NIAS01</strain>
        <tissue evidence="3">Whole body or cell culture</tissue>
    </source>
</reference>
<keyword evidence="1" id="KW-0732">Signal</keyword>
<dbReference type="OrthoDB" id="7737963at2759"/>
<dbReference type="AlphaFoldDB" id="A0A9J6BV92"/>
<accession>A0A9J6BV92</accession>
<dbReference type="GO" id="GO:0008061">
    <property type="term" value="F:chitin binding"/>
    <property type="evidence" value="ECO:0007669"/>
    <property type="project" value="InterPro"/>
</dbReference>
<name>A0A9J6BV92_POLVA</name>
<evidence type="ECO:0000259" key="2">
    <source>
        <dbReference type="PROSITE" id="PS50940"/>
    </source>
</evidence>
<keyword evidence="4" id="KW-1185">Reference proteome</keyword>